<keyword evidence="1" id="KW-1133">Transmembrane helix</keyword>
<evidence type="ECO:0000313" key="3">
    <source>
        <dbReference type="Proteomes" id="UP000179275"/>
    </source>
</evidence>
<keyword evidence="1" id="KW-0812">Transmembrane</keyword>
<evidence type="ECO:0008006" key="4">
    <source>
        <dbReference type="Google" id="ProtNLM"/>
    </source>
</evidence>
<evidence type="ECO:0000313" key="2">
    <source>
        <dbReference type="EMBL" id="OGI75730.1"/>
    </source>
</evidence>
<proteinExistence type="predicted"/>
<reference evidence="2 3" key="1">
    <citation type="journal article" date="2016" name="Nat. Commun.">
        <title>Thousands of microbial genomes shed light on interconnected biogeochemical processes in an aquifer system.</title>
        <authorList>
            <person name="Anantharaman K."/>
            <person name="Brown C.T."/>
            <person name="Hug L.A."/>
            <person name="Sharon I."/>
            <person name="Castelle C.J."/>
            <person name="Probst A.J."/>
            <person name="Thomas B.C."/>
            <person name="Singh A."/>
            <person name="Wilkins M.J."/>
            <person name="Karaoz U."/>
            <person name="Brodie E.L."/>
            <person name="Williams K.H."/>
            <person name="Hubbard S.S."/>
            <person name="Banfield J.F."/>
        </authorList>
    </citation>
    <scope>NUCLEOTIDE SEQUENCE [LARGE SCALE GENOMIC DNA]</scope>
</reference>
<evidence type="ECO:0000256" key="1">
    <source>
        <dbReference type="SAM" id="Phobius"/>
    </source>
</evidence>
<keyword evidence="1" id="KW-0472">Membrane</keyword>
<organism evidence="2 3">
    <name type="scientific">Candidatus Nomurabacteria bacterium RIFCSPHIGHO2_02_FULL_42_19</name>
    <dbReference type="NCBI Taxonomy" id="1801756"/>
    <lineage>
        <taxon>Bacteria</taxon>
        <taxon>Candidatus Nomuraibacteriota</taxon>
    </lineage>
</organism>
<feature type="transmembrane region" description="Helical" evidence="1">
    <location>
        <begin position="23"/>
        <end position="40"/>
    </location>
</feature>
<dbReference type="STRING" id="1801756.A3C67_03025"/>
<protein>
    <recommendedName>
        <fullName evidence="4">DUF5673 domain-containing protein</fullName>
    </recommendedName>
</protein>
<feature type="transmembrane region" description="Helical" evidence="1">
    <location>
        <begin position="46"/>
        <end position="62"/>
    </location>
</feature>
<name>A0A1F6W1E0_9BACT</name>
<accession>A0A1F6W1E0</accession>
<comment type="caution">
    <text evidence="2">The sequence shown here is derived from an EMBL/GenBank/DDBJ whole genome shotgun (WGS) entry which is preliminary data.</text>
</comment>
<dbReference type="AlphaFoldDB" id="A0A1F6W1E0"/>
<sequence>MDAQEKLEWSALEYEERERGNDWFWALGIIVLASVVTSVIYGNYFFAVLITLGGILLGFFAIKKPDVVFYELNQKGLKIGSRFYPYENISAFWVREEPRPMLFIHSERFFMPIISIPIVKIYSSQIRDIFISKNINEKEMREPTAEKIIDSLGF</sequence>
<gene>
    <name evidence="2" type="ORF">A3C67_03025</name>
</gene>
<dbReference type="Proteomes" id="UP000179275">
    <property type="component" value="Unassembled WGS sequence"/>
</dbReference>
<dbReference type="EMBL" id="MFUG01000016">
    <property type="protein sequence ID" value="OGI75730.1"/>
    <property type="molecule type" value="Genomic_DNA"/>
</dbReference>